<dbReference type="GO" id="GO:0006679">
    <property type="term" value="P:glucosylceramide biosynthetic process"/>
    <property type="evidence" value="ECO:0007669"/>
    <property type="project" value="TreeGrafter"/>
</dbReference>
<dbReference type="Gene3D" id="3.90.550.10">
    <property type="entry name" value="Spore Coat Polysaccharide Biosynthesis Protein SpsA, Chain A"/>
    <property type="match status" value="1"/>
</dbReference>
<protein>
    <submittedName>
        <fullName evidence="10">Glucosyltransferase</fullName>
    </submittedName>
</protein>
<accession>A0A916XCM8</accession>
<evidence type="ECO:0000256" key="8">
    <source>
        <dbReference type="ARBA" id="ARBA00023136"/>
    </source>
</evidence>
<keyword evidence="11" id="KW-1185">Reference proteome</keyword>
<sequence length="379" mass="39786">MIGTAFAVLAALGCLYLLYAAYAAAGARRDADASPDGPAPTVTLLKPLHGAEPGLFENLSSFCAQGYAAPVQIVCGVQDPADGAIAVVERLRAAFPHADIDLVIDPAQHGANRKVGNLINMLPLARHDCLVLADSDVGVSPDYLRRVTAALAEPGVGAVTCLYRGVAAAGIWSRLSALAIDGHFLPNVLVGLKSGLARPCLGSTIALSRARLTAIGGLAGFADQLADDYAIGAALRAKGLRVAVPNFAVRHSCTEGSLADLWRHELRWARTIRQIEPGGHLGSLVTHPLGWALLAAVTGAPTVGAALAVGAICCRMVLLRMLARRFGTDAAPPLWLVPPRDVLSFAVFAWSFCGRTLTWRGRSYQLRGDGSLRRAGRNE</sequence>
<dbReference type="NCBIfam" id="TIGR03472">
    <property type="entry name" value="HpnI"/>
    <property type="match status" value="1"/>
</dbReference>
<evidence type="ECO:0000313" key="10">
    <source>
        <dbReference type="EMBL" id="GGC62053.1"/>
    </source>
</evidence>
<dbReference type="EMBL" id="BMGG01000003">
    <property type="protein sequence ID" value="GGC62053.1"/>
    <property type="molecule type" value="Genomic_DNA"/>
</dbReference>
<dbReference type="Proteomes" id="UP000637002">
    <property type="component" value="Unassembled WGS sequence"/>
</dbReference>
<dbReference type="GO" id="GO:0016020">
    <property type="term" value="C:membrane"/>
    <property type="evidence" value="ECO:0007669"/>
    <property type="project" value="UniProtKB-SubCell"/>
</dbReference>
<keyword evidence="4" id="KW-0328">Glycosyltransferase</keyword>
<dbReference type="PANTHER" id="PTHR12726:SF0">
    <property type="entry name" value="CERAMIDE GLUCOSYLTRANSFERASE"/>
    <property type="match status" value="1"/>
</dbReference>
<evidence type="ECO:0000256" key="7">
    <source>
        <dbReference type="ARBA" id="ARBA00022989"/>
    </source>
</evidence>
<comment type="pathway">
    <text evidence="2">Lipid metabolism; sphingolipid metabolism.</text>
</comment>
<dbReference type="AlphaFoldDB" id="A0A916XCM8"/>
<organism evidence="10 11">
    <name type="scientific">Chelatococcus reniformis</name>
    <dbReference type="NCBI Taxonomy" id="1494448"/>
    <lineage>
        <taxon>Bacteria</taxon>
        <taxon>Pseudomonadati</taxon>
        <taxon>Pseudomonadota</taxon>
        <taxon>Alphaproteobacteria</taxon>
        <taxon>Hyphomicrobiales</taxon>
        <taxon>Chelatococcaceae</taxon>
        <taxon>Chelatococcus</taxon>
    </lineage>
</organism>
<keyword evidence="7 9" id="KW-1133">Transmembrane helix</keyword>
<evidence type="ECO:0000256" key="1">
    <source>
        <dbReference type="ARBA" id="ARBA00004141"/>
    </source>
</evidence>
<dbReference type="RefSeq" id="WP_188609072.1">
    <property type="nucleotide sequence ID" value="NZ_BMGG01000003.1"/>
</dbReference>
<reference evidence="10" key="2">
    <citation type="submission" date="2020-09" db="EMBL/GenBank/DDBJ databases">
        <authorList>
            <person name="Sun Q."/>
            <person name="Zhou Y."/>
        </authorList>
    </citation>
    <scope>NUCLEOTIDE SEQUENCE</scope>
    <source>
        <strain evidence="10">CGMCC 1.12919</strain>
    </source>
</reference>
<dbReference type="InterPro" id="IPR025993">
    <property type="entry name" value="Ceramide_glucosylTrfase"/>
</dbReference>
<dbReference type="InterPro" id="IPR029044">
    <property type="entry name" value="Nucleotide-diphossugar_trans"/>
</dbReference>
<dbReference type="Pfam" id="PF13506">
    <property type="entry name" value="Glyco_transf_21"/>
    <property type="match status" value="1"/>
</dbReference>
<dbReference type="GO" id="GO:0008120">
    <property type="term" value="F:ceramide glucosyltransferase activity"/>
    <property type="evidence" value="ECO:0007669"/>
    <property type="project" value="TreeGrafter"/>
</dbReference>
<proteinExistence type="predicted"/>
<keyword evidence="8 9" id="KW-0472">Membrane</keyword>
<evidence type="ECO:0000256" key="2">
    <source>
        <dbReference type="ARBA" id="ARBA00004760"/>
    </source>
</evidence>
<dbReference type="CDD" id="cd02520">
    <property type="entry name" value="Glucosylceramide_synthase"/>
    <property type="match status" value="1"/>
</dbReference>
<evidence type="ECO:0000256" key="3">
    <source>
        <dbReference type="ARBA" id="ARBA00004991"/>
    </source>
</evidence>
<name>A0A916XCM8_9HYPH</name>
<gene>
    <name evidence="10" type="ORF">GCM10010994_20810</name>
</gene>
<comment type="caution">
    <text evidence="10">The sequence shown here is derived from an EMBL/GenBank/DDBJ whole genome shotgun (WGS) entry which is preliminary data.</text>
</comment>
<dbReference type="InterPro" id="IPR017835">
    <property type="entry name" value="Hopen-assoc_HpnI"/>
</dbReference>
<evidence type="ECO:0000256" key="5">
    <source>
        <dbReference type="ARBA" id="ARBA00022679"/>
    </source>
</evidence>
<comment type="pathway">
    <text evidence="3">Sphingolipid metabolism.</text>
</comment>
<keyword evidence="5" id="KW-0808">Transferase</keyword>
<feature type="transmembrane region" description="Helical" evidence="9">
    <location>
        <begin position="291"/>
        <end position="318"/>
    </location>
</feature>
<keyword evidence="6 9" id="KW-0812">Transmembrane</keyword>
<evidence type="ECO:0000256" key="9">
    <source>
        <dbReference type="SAM" id="Phobius"/>
    </source>
</evidence>
<comment type="subcellular location">
    <subcellularLocation>
        <location evidence="1">Membrane</location>
        <topology evidence="1">Multi-pass membrane protein</topology>
    </subcellularLocation>
</comment>
<dbReference type="SUPFAM" id="SSF53448">
    <property type="entry name" value="Nucleotide-diphospho-sugar transferases"/>
    <property type="match status" value="1"/>
</dbReference>
<evidence type="ECO:0000256" key="6">
    <source>
        <dbReference type="ARBA" id="ARBA00022692"/>
    </source>
</evidence>
<evidence type="ECO:0000256" key="4">
    <source>
        <dbReference type="ARBA" id="ARBA00022676"/>
    </source>
</evidence>
<evidence type="ECO:0000313" key="11">
    <source>
        <dbReference type="Proteomes" id="UP000637002"/>
    </source>
</evidence>
<reference evidence="10" key="1">
    <citation type="journal article" date="2014" name="Int. J. Syst. Evol. Microbiol.">
        <title>Complete genome sequence of Corynebacterium casei LMG S-19264T (=DSM 44701T), isolated from a smear-ripened cheese.</title>
        <authorList>
            <consortium name="US DOE Joint Genome Institute (JGI-PGF)"/>
            <person name="Walter F."/>
            <person name="Albersmeier A."/>
            <person name="Kalinowski J."/>
            <person name="Ruckert C."/>
        </authorList>
    </citation>
    <scope>NUCLEOTIDE SEQUENCE</scope>
    <source>
        <strain evidence="10">CGMCC 1.12919</strain>
    </source>
</reference>
<dbReference type="PANTHER" id="PTHR12726">
    <property type="entry name" value="CERAMIDE GLUCOSYLTRANSFERASE"/>
    <property type="match status" value="1"/>
</dbReference>